<evidence type="ECO:0000313" key="2">
    <source>
        <dbReference type="EMBL" id="SMY19285.1"/>
    </source>
</evidence>
<name>A0A1Y6L4M6_ZYMTR</name>
<gene>
    <name evidence="2" type="ORF">ZT1A5_G720</name>
</gene>
<evidence type="ECO:0000256" key="1">
    <source>
        <dbReference type="SAM" id="MobiDB-lite"/>
    </source>
</evidence>
<proteinExistence type="predicted"/>
<sequence length="280" mass="30931">MSFGSLFEGSAAEKPAHMVLHQINAQFQCSVLQLPLELRNQIYGHFLNNIESSPSTLAATSGPRGKIQADAATIASRTTWSRSTAHLPDPAGDGTDDYQCGRIYEEMSDLIYRKLELAAYLDRDNVVKDTVVVAWLMWLKTVLEGTSGPLEKLTLWLCAAQWKLEHKPMAILYAAQGFARIAPTTFHLHCGFSDSMCEDIVSHEAVAEMKKTPGPPLLTQKEEAFENFTLGWNRSLPSRTVRSPSTLLISLHTFRHPSGSPSRLSATAGARPPLRRGNKL</sequence>
<accession>A0A1Y6L4M6</accession>
<dbReference type="AlphaFoldDB" id="A0A1Y6L4M6"/>
<organism evidence="2 3">
    <name type="scientific">Zymoseptoria tritici ST99CH_1A5</name>
    <dbReference type="NCBI Taxonomy" id="1276529"/>
    <lineage>
        <taxon>Eukaryota</taxon>
        <taxon>Fungi</taxon>
        <taxon>Dikarya</taxon>
        <taxon>Ascomycota</taxon>
        <taxon>Pezizomycotina</taxon>
        <taxon>Dothideomycetes</taxon>
        <taxon>Dothideomycetidae</taxon>
        <taxon>Mycosphaerellales</taxon>
        <taxon>Mycosphaerellaceae</taxon>
        <taxon>Zymoseptoria</taxon>
    </lineage>
</organism>
<dbReference type="EMBL" id="LT882676">
    <property type="protein sequence ID" value="SMY19285.1"/>
    <property type="molecule type" value="Genomic_DNA"/>
</dbReference>
<dbReference type="Proteomes" id="UP000215453">
    <property type="component" value="Chromosome 1"/>
</dbReference>
<evidence type="ECO:0000313" key="3">
    <source>
        <dbReference type="Proteomes" id="UP000215453"/>
    </source>
</evidence>
<feature type="region of interest" description="Disordered" evidence="1">
    <location>
        <begin position="257"/>
        <end position="280"/>
    </location>
</feature>
<protein>
    <submittedName>
        <fullName evidence="2">Uncharacterized protein</fullName>
    </submittedName>
</protein>
<reference evidence="2 3" key="1">
    <citation type="submission" date="2016-10" db="EMBL/GenBank/DDBJ databases">
        <authorList>
            <person name="Varghese N."/>
        </authorList>
    </citation>
    <scope>NUCLEOTIDE SEQUENCE [LARGE SCALE GENOMIC DNA]</scope>
</reference>